<accession>A0A0G3XN79</accession>
<geneLocation type="plasmid" evidence="1 2">
    <name>p1</name>
</geneLocation>
<keyword evidence="2" id="KW-1185">Reference proteome</keyword>
<dbReference type="KEGG" id="cna:AB433_17840"/>
<dbReference type="SUPFAM" id="SSF51658">
    <property type="entry name" value="Xylose isomerase-like"/>
    <property type="match status" value="1"/>
</dbReference>
<evidence type="ECO:0000313" key="2">
    <source>
        <dbReference type="Proteomes" id="UP000035287"/>
    </source>
</evidence>
<dbReference type="Proteomes" id="UP000035287">
    <property type="component" value="Plasmid p1"/>
</dbReference>
<reference evidence="1 2" key="1">
    <citation type="submission" date="2015-06" db="EMBL/GenBank/DDBJ databases">
        <authorList>
            <person name="Zeng Y."/>
            <person name="Huang Y."/>
        </authorList>
    </citation>
    <scope>NUCLEOTIDE SEQUENCE [LARGE SCALE GENOMIC DNA]</scope>
    <source>
        <strain evidence="1 2">PQ-2</strain>
        <plasmid evidence="2">Plasmid p1</plasmid>
    </source>
</reference>
<organism evidence="1 2">
    <name type="scientific">Croceicoccus naphthovorans</name>
    <dbReference type="NCBI Taxonomy" id="1348774"/>
    <lineage>
        <taxon>Bacteria</taxon>
        <taxon>Pseudomonadati</taxon>
        <taxon>Pseudomonadota</taxon>
        <taxon>Alphaproteobacteria</taxon>
        <taxon>Sphingomonadales</taxon>
        <taxon>Erythrobacteraceae</taxon>
        <taxon>Croceicoccus</taxon>
    </lineage>
</organism>
<dbReference type="InterPro" id="IPR036237">
    <property type="entry name" value="Xyl_isomerase-like_sf"/>
</dbReference>
<proteinExistence type="predicted"/>
<dbReference type="RefSeq" id="WP_047824466.1">
    <property type="nucleotide sequence ID" value="NZ_CP011771.1"/>
</dbReference>
<evidence type="ECO:0000313" key="1">
    <source>
        <dbReference type="EMBL" id="AKM12008.1"/>
    </source>
</evidence>
<keyword evidence="1" id="KW-0614">Plasmid</keyword>
<name>A0A0G3XN79_9SPHN</name>
<dbReference type="AlphaFoldDB" id="A0A0G3XN79"/>
<dbReference type="EMBL" id="CP011771">
    <property type="protein sequence ID" value="AKM12008.1"/>
    <property type="molecule type" value="Genomic_DNA"/>
</dbReference>
<dbReference type="OrthoDB" id="9072761at2"/>
<protein>
    <submittedName>
        <fullName evidence="1">Uncharacterized protein</fullName>
    </submittedName>
</protein>
<dbReference type="PATRIC" id="fig|1348774.3.peg.3757"/>
<gene>
    <name evidence="1" type="ORF">AB433_17840</name>
</gene>
<sequence>MCERLYPGDGDFPLAEFLRAAPAGVTIGAECPSLRRAGEGATALDQARELLSKMRSVLEGAK</sequence>